<feature type="domain" description="Cyclic nucleotide-binding" evidence="1">
    <location>
        <begin position="1"/>
        <end position="101"/>
    </location>
</feature>
<dbReference type="PATRIC" id="fig|1423769.4.peg.1228"/>
<dbReference type="OrthoDB" id="9798104at2"/>
<evidence type="ECO:0000313" key="2">
    <source>
        <dbReference type="EMBL" id="KRL44474.1"/>
    </source>
</evidence>
<dbReference type="AlphaFoldDB" id="A0A0R1QQA5"/>
<sequence>MNLTDDVEPIKAMGHLKHFAAGEDLLREGDQAQSLFFIQQGAVRLWHNDDGRDITLQFFFEDEAVASFESFYLQEPSLFAITAIEPTTALVIDGKVLRHRLETDPAMISAFTDHIAHRFIDYMRYFLNRIEQSPETRYRSLLASDPALVKRVPQYELATYLGITPVSLSRIRNRVKKSQAN</sequence>
<keyword evidence="3" id="KW-1185">Reference proteome</keyword>
<protein>
    <recommendedName>
        <fullName evidence="1">Cyclic nucleotide-binding domain-containing protein</fullName>
    </recommendedName>
</protein>
<dbReference type="RefSeq" id="WP_054716561.1">
    <property type="nucleotide sequence ID" value="NZ_AZEU01000152.1"/>
</dbReference>
<dbReference type="SUPFAM" id="SSF51206">
    <property type="entry name" value="cAMP-binding domain-like"/>
    <property type="match status" value="1"/>
</dbReference>
<comment type="caution">
    <text evidence="2">The sequence shown here is derived from an EMBL/GenBank/DDBJ whole genome shotgun (WGS) entry which is preliminary data.</text>
</comment>
<dbReference type="CDD" id="cd00038">
    <property type="entry name" value="CAP_ED"/>
    <property type="match status" value="1"/>
</dbReference>
<dbReference type="InterPro" id="IPR000595">
    <property type="entry name" value="cNMP-bd_dom"/>
</dbReference>
<dbReference type="InterPro" id="IPR014710">
    <property type="entry name" value="RmlC-like_jellyroll"/>
</dbReference>
<organism evidence="2 3">
    <name type="scientific">Lacticaseibacillus manihotivorans DSM 13343 = JCM 12514</name>
    <dbReference type="NCBI Taxonomy" id="1423769"/>
    <lineage>
        <taxon>Bacteria</taxon>
        <taxon>Bacillati</taxon>
        <taxon>Bacillota</taxon>
        <taxon>Bacilli</taxon>
        <taxon>Lactobacillales</taxon>
        <taxon>Lactobacillaceae</taxon>
        <taxon>Lacticaseibacillus</taxon>
    </lineage>
</organism>
<dbReference type="Proteomes" id="UP000051790">
    <property type="component" value="Unassembled WGS sequence"/>
</dbReference>
<dbReference type="InterPro" id="IPR018490">
    <property type="entry name" value="cNMP-bd_dom_sf"/>
</dbReference>
<gene>
    <name evidence="2" type="ORF">FD01_GL001138</name>
</gene>
<dbReference type="Gene3D" id="2.60.120.10">
    <property type="entry name" value="Jelly Rolls"/>
    <property type="match status" value="1"/>
</dbReference>
<proteinExistence type="predicted"/>
<evidence type="ECO:0000259" key="1">
    <source>
        <dbReference type="PROSITE" id="PS50042"/>
    </source>
</evidence>
<dbReference type="EMBL" id="AZEU01000152">
    <property type="protein sequence ID" value="KRL44474.1"/>
    <property type="molecule type" value="Genomic_DNA"/>
</dbReference>
<dbReference type="Pfam" id="PF00027">
    <property type="entry name" value="cNMP_binding"/>
    <property type="match status" value="1"/>
</dbReference>
<reference evidence="2 3" key="1">
    <citation type="journal article" date="2015" name="Genome Announc.">
        <title>Expanding the biotechnology potential of lactobacilli through comparative genomics of 213 strains and associated genera.</title>
        <authorList>
            <person name="Sun Z."/>
            <person name="Harris H.M."/>
            <person name="McCann A."/>
            <person name="Guo C."/>
            <person name="Argimon S."/>
            <person name="Zhang W."/>
            <person name="Yang X."/>
            <person name="Jeffery I.B."/>
            <person name="Cooney J.C."/>
            <person name="Kagawa T.F."/>
            <person name="Liu W."/>
            <person name="Song Y."/>
            <person name="Salvetti E."/>
            <person name="Wrobel A."/>
            <person name="Rasinkangas P."/>
            <person name="Parkhill J."/>
            <person name="Rea M.C."/>
            <person name="O'Sullivan O."/>
            <person name="Ritari J."/>
            <person name="Douillard F.P."/>
            <person name="Paul Ross R."/>
            <person name="Yang R."/>
            <person name="Briner A.E."/>
            <person name="Felis G.E."/>
            <person name="de Vos W.M."/>
            <person name="Barrangou R."/>
            <person name="Klaenhammer T.R."/>
            <person name="Caufield P.W."/>
            <person name="Cui Y."/>
            <person name="Zhang H."/>
            <person name="O'Toole P.W."/>
        </authorList>
    </citation>
    <scope>NUCLEOTIDE SEQUENCE [LARGE SCALE GENOMIC DNA]</scope>
    <source>
        <strain evidence="2 3">DSM 13343</strain>
    </source>
</reference>
<evidence type="ECO:0000313" key="3">
    <source>
        <dbReference type="Proteomes" id="UP000051790"/>
    </source>
</evidence>
<accession>A0A0R1QQA5</accession>
<name>A0A0R1QQA5_9LACO</name>
<dbReference type="PROSITE" id="PS50042">
    <property type="entry name" value="CNMP_BINDING_3"/>
    <property type="match status" value="1"/>
</dbReference>